<name>A0A939J5S7_9HYPH</name>
<evidence type="ECO:0000313" key="7">
    <source>
        <dbReference type="Proteomes" id="UP000664096"/>
    </source>
</evidence>
<keyword evidence="2" id="KW-0964">Secreted</keyword>
<dbReference type="InterPro" id="IPR011493">
    <property type="entry name" value="GLUG"/>
</dbReference>
<evidence type="ECO:0000313" key="6">
    <source>
        <dbReference type="EMBL" id="MBN9672987.1"/>
    </source>
</evidence>
<dbReference type="Proteomes" id="UP000664096">
    <property type="component" value="Unassembled WGS sequence"/>
</dbReference>
<evidence type="ECO:0000256" key="3">
    <source>
        <dbReference type="ARBA" id="ARBA00022729"/>
    </source>
</evidence>
<evidence type="ECO:0000256" key="1">
    <source>
        <dbReference type="ARBA" id="ARBA00004613"/>
    </source>
</evidence>
<dbReference type="PANTHER" id="PTHR12338">
    <property type="entry name" value="AUTOTRANSPORTER"/>
    <property type="match status" value="1"/>
</dbReference>
<sequence length="1006" mass="98594">MTATKSALGRFESSSNFCSYRKLLASTTICTGLLVPGSLALAGDLPTGGSVAAGDVSIGQSGGAMTVTQGSNKAIVNWTGFSIGAGNSVTFIQPGSTSAILNRVTGDTPSSIAGSLSANGRVYLINPNGIAITSSGTVKVGGGFVASSLDIDDEDFLDGNLSFRGNGASAPVRNDGVISIGRGGYAALIGGTVTNSGLVAVPLGKAGLASGEQVTLDLSGDGFLQVAVPTAAGAEGAGALIENSGRISAEGGTVVMSAATAREAARRAVNLSGVVEARSVSGRNGRIVIGGGSGGRVSVSGRVSTASVSGLDLASADAVPTLKPTGGSIEITGREIVLTGAELDASGAGGGGNIVVGGGFQGTGDLLHADTTTVDAATVIRADATEEGDGGDIVLWSDSLTRFSGLISARGMGNGEGGDAEVSGKAALAYEGFADLGSDKGSFGTLLLDPYNITISATGTNNSSGTVPTGEDSVITVATLEAALAGANVEIATGGSGSPGGQAGDITVADAVNWSSDAVLTLTAANDIFLNADLTATGQNAGLVLTPGGDYSIGNNTTVTLSGTNASLDIAGVSYTLIHSQADLEAINSLGLSGNYALAQDLDLTGTTYTDAVIGTRVNSSNVNPFTGTFAGLGHVIRNLTIDVGTGSTNGRVGLFGHTDGATLRDVGLEGGSVTGHHYVGMLAGQVENGTQVLNSYATGDVTSFTNEAGGLVGYSSNSTISNVYATGSVSGHSSVGGLIGKSVDSTIGSAHAAGTVAGELIVGGLIGNSYEDTISDVHATGDVTGTVRRVGGLIGWMQDGTISKAYATGNVRGDYYVGGLVGSSSESMLINVRATGDVSAESAVGGLVGQLVASSIETSKATGRVSGTTEVGGLLGENRDFNGRISQITKSSFDSVSTGQFSAIGDNQSSGVADIVDLSAPTPFDPGGVQVPPGQPNPGQLADGADADAGPGQAPGTALPAGDGKGPGGEDTGLVLSDPLLTTPVCTLGTTSVPCGSAQDNGNRS</sequence>
<evidence type="ECO:0000256" key="4">
    <source>
        <dbReference type="SAM" id="MobiDB-lite"/>
    </source>
</evidence>
<gene>
    <name evidence="6" type="ORF">JF539_21710</name>
</gene>
<comment type="subcellular location">
    <subcellularLocation>
        <location evidence="1">Secreted</location>
    </subcellularLocation>
</comment>
<reference evidence="6" key="1">
    <citation type="submission" date="2020-12" db="EMBL/GenBank/DDBJ databases">
        <title>Oil enriched cultivation method for isolating marine PHA-producing bacteria.</title>
        <authorList>
            <person name="Zheng W."/>
            <person name="Yu S."/>
            <person name="Huang Y."/>
        </authorList>
    </citation>
    <scope>NUCLEOTIDE SEQUENCE</scope>
    <source>
        <strain evidence="6">SY-2-12</strain>
    </source>
</reference>
<feature type="compositionally biased region" description="Low complexity" evidence="4">
    <location>
        <begin position="927"/>
        <end position="963"/>
    </location>
</feature>
<comment type="caution">
    <text evidence="6">The sequence shown here is derived from an EMBL/GenBank/DDBJ whole genome shotgun (WGS) entry which is preliminary data.</text>
</comment>
<protein>
    <submittedName>
        <fullName evidence="6">Filamentous hemagglutinin N-terminal domain-containing protein</fullName>
    </submittedName>
</protein>
<dbReference type="GO" id="GO:0005576">
    <property type="term" value="C:extracellular region"/>
    <property type="evidence" value="ECO:0007669"/>
    <property type="project" value="UniProtKB-SubCell"/>
</dbReference>
<dbReference type="AlphaFoldDB" id="A0A939J5S7"/>
<evidence type="ECO:0000259" key="5">
    <source>
        <dbReference type="SMART" id="SM00912"/>
    </source>
</evidence>
<feature type="region of interest" description="Disordered" evidence="4">
    <location>
        <begin position="918"/>
        <end position="1006"/>
    </location>
</feature>
<dbReference type="PANTHER" id="PTHR12338:SF8">
    <property type="entry name" value="HEME_HEMOPEXIN-BINDING PROTEIN"/>
    <property type="match status" value="1"/>
</dbReference>
<evidence type="ECO:0000256" key="2">
    <source>
        <dbReference type="ARBA" id="ARBA00022525"/>
    </source>
</evidence>
<dbReference type="InterPro" id="IPR011050">
    <property type="entry name" value="Pectin_lyase_fold/virulence"/>
</dbReference>
<organism evidence="6 7">
    <name type="scientific">Roseibium aggregatum</name>
    <dbReference type="NCBI Taxonomy" id="187304"/>
    <lineage>
        <taxon>Bacteria</taxon>
        <taxon>Pseudomonadati</taxon>
        <taxon>Pseudomonadota</taxon>
        <taxon>Alphaproteobacteria</taxon>
        <taxon>Hyphomicrobiales</taxon>
        <taxon>Stappiaceae</taxon>
        <taxon>Roseibium</taxon>
    </lineage>
</organism>
<dbReference type="SUPFAM" id="SSF51126">
    <property type="entry name" value="Pectin lyase-like"/>
    <property type="match status" value="1"/>
</dbReference>
<accession>A0A939J5S7</accession>
<dbReference type="InterPro" id="IPR050909">
    <property type="entry name" value="Bact_Autotransporter_VF"/>
</dbReference>
<dbReference type="SMART" id="SM00912">
    <property type="entry name" value="Haemagg_act"/>
    <property type="match status" value="1"/>
</dbReference>
<dbReference type="InterPro" id="IPR012334">
    <property type="entry name" value="Pectin_lyas_fold"/>
</dbReference>
<dbReference type="Pfam" id="PF07581">
    <property type="entry name" value="Glug"/>
    <property type="match status" value="3"/>
</dbReference>
<feature type="domain" description="Filamentous haemagglutinin FhaB/tRNA nuclease CdiA-like TPS" evidence="5">
    <location>
        <begin position="42"/>
        <end position="155"/>
    </location>
</feature>
<feature type="compositionally biased region" description="Polar residues" evidence="4">
    <location>
        <begin position="985"/>
        <end position="1006"/>
    </location>
</feature>
<dbReference type="NCBIfam" id="TIGR01901">
    <property type="entry name" value="adhes_NPXG"/>
    <property type="match status" value="1"/>
</dbReference>
<dbReference type="Pfam" id="PF05860">
    <property type="entry name" value="TPS"/>
    <property type="match status" value="1"/>
</dbReference>
<keyword evidence="3" id="KW-0732">Signal</keyword>
<dbReference type="Gene3D" id="2.160.20.10">
    <property type="entry name" value="Single-stranded right-handed beta-helix, Pectin lyase-like"/>
    <property type="match status" value="1"/>
</dbReference>
<dbReference type="Gene3D" id="2.160.20.110">
    <property type="match status" value="1"/>
</dbReference>
<dbReference type="InterPro" id="IPR008638">
    <property type="entry name" value="FhaB/CdiA-like_TPS"/>
</dbReference>
<dbReference type="EMBL" id="JAEKJZ010000005">
    <property type="protein sequence ID" value="MBN9672987.1"/>
    <property type="molecule type" value="Genomic_DNA"/>
</dbReference>
<dbReference type="RefSeq" id="WP_207142822.1">
    <property type="nucleotide sequence ID" value="NZ_JAEKJZ010000005.1"/>
</dbReference>
<proteinExistence type="predicted"/>